<evidence type="ECO:0000259" key="8">
    <source>
        <dbReference type="Pfam" id="PF06738"/>
    </source>
</evidence>
<comment type="caution">
    <text evidence="9">The sequence shown here is derived from an EMBL/GenBank/DDBJ whole genome shotgun (WGS) entry which is preliminary data.</text>
</comment>
<dbReference type="EMBL" id="JQBL01000023">
    <property type="protein sequence ID" value="KRN49683.1"/>
    <property type="molecule type" value="Genomic_DNA"/>
</dbReference>
<keyword evidence="3 7" id="KW-0812">Transmembrane</keyword>
<accession>A0A0R2H9N5</accession>
<evidence type="ECO:0000256" key="6">
    <source>
        <dbReference type="ARBA" id="ARBA00034125"/>
    </source>
</evidence>
<dbReference type="AlphaFoldDB" id="A0A0R2H9N5"/>
<dbReference type="Proteomes" id="UP000051841">
    <property type="component" value="Unassembled WGS sequence"/>
</dbReference>
<dbReference type="GO" id="GO:0005886">
    <property type="term" value="C:plasma membrane"/>
    <property type="evidence" value="ECO:0007669"/>
    <property type="project" value="UniProtKB-SubCell"/>
</dbReference>
<organism evidence="9 10">
    <name type="scientific">Kandleria vitulina DSM 20405</name>
    <dbReference type="NCBI Taxonomy" id="1410657"/>
    <lineage>
        <taxon>Bacteria</taxon>
        <taxon>Bacillati</taxon>
        <taxon>Bacillota</taxon>
        <taxon>Erysipelotrichia</taxon>
        <taxon>Erysipelotrichales</taxon>
        <taxon>Coprobacillaceae</taxon>
        <taxon>Kandleria</taxon>
    </lineage>
</organism>
<name>A0A0R2H9N5_9FIRM</name>
<proteinExistence type="inferred from homology"/>
<evidence type="ECO:0000256" key="4">
    <source>
        <dbReference type="ARBA" id="ARBA00022989"/>
    </source>
</evidence>
<evidence type="ECO:0000256" key="1">
    <source>
        <dbReference type="ARBA" id="ARBA00004651"/>
    </source>
</evidence>
<reference evidence="9 10" key="1">
    <citation type="journal article" date="2015" name="Genome Announc.">
        <title>Expanding the biotechnology potential of lactobacilli through comparative genomics of 213 strains and associated genera.</title>
        <authorList>
            <person name="Sun Z."/>
            <person name="Harris H.M."/>
            <person name="McCann A."/>
            <person name="Guo C."/>
            <person name="Argimon S."/>
            <person name="Zhang W."/>
            <person name="Yang X."/>
            <person name="Jeffery I.B."/>
            <person name="Cooney J.C."/>
            <person name="Kagawa T.F."/>
            <person name="Liu W."/>
            <person name="Song Y."/>
            <person name="Salvetti E."/>
            <person name="Wrobel A."/>
            <person name="Rasinkangas P."/>
            <person name="Parkhill J."/>
            <person name="Rea M.C."/>
            <person name="O'Sullivan O."/>
            <person name="Ritari J."/>
            <person name="Douillard F.P."/>
            <person name="Paul Ross R."/>
            <person name="Yang R."/>
            <person name="Briner A.E."/>
            <person name="Felis G.E."/>
            <person name="de Vos W.M."/>
            <person name="Barrangou R."/>
            <person name="Klaenhammer T.R."/>
            <person name="Caufield P.W."/>
            <person name="Cui Y."/>
            <person name="Zhang H."/>
            <person name="O'Toole P.W."/>
        </authorList>
    </citation>
    <scope>NUCLEOTIDE SEQUENCE [LARGE SCALE GENOMIC DNA]</scope>
    <source>
        <strain evidence="9 10">DSM 20405</strain>
    </source>
</reference>
<feature type="transmembrane region" description="Helical" evidence="7">
    <location>
        <begin position="116"/>
        <end position="135"/>
    </location>
</feature>
<keyword evidence="2" id="KW-1003">Cell membrane</keyword>
<evidence type="ECO:0000256" key="2">
    <source>
        <dbReference type="ARBA" id="ARBA00022475"/>
    </source>
</evidence>
<keyword evidence="5 7" id="KW-0472">Membrane</keyword>
<dbReference type="InterPro" id="IPR010619">
    <property type="entry name" value="ThrE-like_N"/>
</dbReference>
<evidence type="ECO:0000313" key="9">
    <source>
        <dbReference type="EMBL" id="KRN49683.1"/>
    </source>
</evidence>
<dbReference type="PANTHER" id="PTHR34390:SF2">
    <property type="entry name" value="SUCCINATE TRANSPORTER SUBUNIT YJJP-RELATED"/>
    <property type="match status" value="1"/>
</dbReference>
<dbReference type="InterPro" id="IPR050539">
    <property type="entry name" value="ThrE_Dicarb/AminoAcid_Exp"/>
</dbReference>
<dbReference type="PATRIC" id="fig|1410657.5.peg.963"/>
<dbReference type="RefSeq" id="WP_031590136.1">
    <property type="nucleotide sequence ID" value="NZ_JQBL01000023.1"/>
</dbReference>
<comment type="similarity">
    <text evidence="6">Belongs to the ThrE exporter (TC 2.A.79) family.</text>
</comment>
<feature type="transmembrane region" description="Helical" evidence="7">
    <location>
        <begin position="221"/>
        <end position="244"/>
    </location>
</feature>
<dbReference type="GO" id="GO:0022857">
    <property type="term" value="F:transmembrane transporter activity"/>
    <property type="evidence" value="ECO:0007669"/>
    <property type="project" value="InterPro"/>
</dbReference>
<dbReference type="Pfam" id="PF06738">
    <property type="entry name" value="ThrE"/>
    <property type="match status" value="1"/>
</dbReference>
<sequence>MNETKKKLKCAVDIGEALLMNGGEIYRVEETINHILEAWQIENYDVYVLSNGLFASANETAEDACSIVRHIVNPQVHLGRIAELNQLSREICKSKMSVDAANECLESIKKMSSHSLMETMIVCGLGTGCFTYIFGGTLQDSIISFIIGIFIGLFLYKNHASRFIKNIFGGFIAAVLASLFSMMVPIHIDKVIIGDIMPLVPGIAFTTGVRDLFHEDYLSGAIHILDAILTGICIAVGVGTFLLIMNGGFK</sequence>
<feature type="domain" description="Threonine/serine exporter-like N-terminal" evidence="8">
    <location>
        <begin position="11"/>
        <end position="242"/>
    </location>
</feature>
<dbReference type="GO" id="GO:0015744">
    <property type="term" value="P:succinate transport"/>
    <property type="evidence" value="ECO:0007669"/>
    <property type="project" value="TreeGrafter"/>
</dbReference>
<evidence type="ECO:0000313" key="10">
    <source>
        <dbReference type="Proteomes" id="UP000051841"/>
    </source>
</evidence>
<evidence type="ECO:0000256" key="3">
    <source>
        <dbReference type="ARBA" id="ARBA00022692"/>
    </source>
</evidence>
<comment type="subcellular location">
    <subcellularLocation>
        <location evidence="1">Cell membrane</location>
        <topology evidence="1">Multi-pass membrane protein</topology>
    </subcellularLocation>
</comment>
<evidence type="ECO:0000256" key="5">
    <source>
        <dbReference type="ARBA" id="ARBA00023136"/>
    </source>
</evidence>
<gene>
    <name evidence="9" type="ORF">IV49_GL000925</name>
</gene>
<keyword evidence="4 7" id="KW-1133">Transmembrane helix</keyword>
<evidence type="ECO:0000256" key="7">
    <source>
        <dbReference type="SAM" id="Phobius"/>
    </source>
</evidence>
<dbReference type="PANTHER" id="PTHR34390">
    <property type="entry name" value="UPF0442 PROTEIN YJJB-RELATED"/>
    <property type="match status" value="1"/>
</dbReference>
<keyword evidence="10" id="KW-1185">Reference proteome</keyword>
<feature type="transmembrane region" description="Helical" evidence="7">
    <location>
        <begin position="168"/>
        <end position="188"/>
    </location>
</feature>
<protein>
    <recommendedName>
        <fullName evidence="8">Threonine/serine exporter-like N-terminal domain-containing protein</fullName>
    </recommendedName>
</protein>
<feature type="transmembrane region" description="Helical" evidence="7">
    <location>
        <begin position="141"/>
        <end position="156"/>
    </location>
</feature>